<reference evidence="2 3" key="1">
    <citation type="submission" date="2018-07" db="EMBL/GenBank/DDBJ databases">
        <title>Genomic Encyclopedia of Type Strains, Phase IV (KMG-IV): sequencing the most valuable type-strain genomes for metagenomic binning, comparative biology and taxonomic classification.</title>
        <authorList>
            <person name="Goeker M."/>
        </authorList>
    </citation>
    <scope>NUCLEOTIDE SEQUENCE [LARGE SCALE GENOMIC DNA]</scope>
    <source>
        <strain evidence="2 3">DSM 44952</strain>
    </source>
</reference>
<protein>
    <submittedName>
        <fullName evidence="2">Uncharacterized protein DUF4173</fullName>
    </submittedName>
</protein>
<comment type="caution">
    <text evidence="2">The sequence shown here is derived from an EMBL/GenBank/DDBJ whole genome shotgun (WGS) entry which is preliminary data.</text>
</comment>
<feature type="transmembrane region" description="Helical" evidence="1">
    <location>
        <begin position="341"/>
        <end position="366"/>
    </location>
</feature>
<feature type="transmembrane region" description="Helical" evidence="1">
    <location>
        <begin position="187"/>
        <end position="209"/>
    </location>
</feature>
<keyword evidence="3" id="KW-1185">Reference proteome</keyword>
<evidence type="ECO:0000256" key="1">
    <source>
        <dbReference type="SAM" id="Phobius"/>
    </source>
</evidence>
<organism evidence="2 3">
    <name type="scientific">Nocardia mexicana</name>
    <dbReference type="NCBI Taxonomy" id="279262"/>
    <lineage>
        <taxon>Bacteria</taxon>
        <taxon>Bacillati</taxon>
        <taxon>Actinomycetota</taxon>
        <taxon>Actinomycetes</taxon>
        <taxon>Mycobacteriales</taxon>
        <taxon>Nocardiaceae</taxon>
        <taxon>Nocardia</taxon>
    </lineage>
</organism>
<feature type="transmembrane region" description="Helical" evidence="1">
    <location>
        <begin position="307"/>
        <end position="329"/>
    </location>
</feature>
<sequence length="462" mass="49210">MCPSGVLPAAALAGVVAAVAVPVTRPGIGWLIAGFVAMVAVVTVDHRARRGETRAAASRNWERVWWTTATLALLAAGTFRAAGWLFALCALAACVTASLAVVGRRSANGVLYDVIAVPLSAFGGIAWVYAAPGRVRGAAGAQRRRVGVSVAVTVALLAIFVPLLGSADATFASLLDGLVPRLDADSVVRWISVFALAAAGCLAAMYLLAGPPPPASAGRQEIPGRRLARLEWGLPVGALTVLFAAFIGAQLMALFGGDDYVQRTAGLTYAEYARSGFWQLSAVTVLTLIVILSVLRWAAQDSATDRLWLRVLLCAITALTLVIIASAFGRMWTYQQAYGFTVLRLLVGICELWLGVVYVLVLVAIFRTDRKWLPRTTIGTAVATLLALAALNPEGLIADRNIDRWHRGEDFDTTYLSTLSPDIAPAVDRLPGPLRDHLLTKLRNDLDSDTWNTWNLSRAGLG</sequence>
<feature type="transmembrane region" description="Helical" evidence="1">
    <location>
        <begin position="109"/>
        <end position="130"/>
    </location>
</feature>
<dbReference type="InterPro" id="IPR025291">
    <property type="entry name" value="DUF4153"/>
</dbReference>
<proteinExistence type="predicted"/>
<feature type="transmembrane region" description="Helical" evidence="1">
    <location>
        <begin position="81"/>
        <end position="103"/>
    </location>
</feature>
<name>A0A370GXT9_9NOCA</name>
<feature type="transmembrane region" description="Helical" evidence="1">
    <location>
        <begin position="27"/>
        <end position="44"/>
    </location>
</feature>
<feature type="transmembrane region" description="Helical" evidence="1">
    <location>
        <begin position="276"/>
        <end position="295"/>
    </location>
</feature>
<dbReference type="STRING" id="1210089.GCA_001613165_04413"/>
<accession>A0A370GXT9</accession>
<dbReference type="AlphaFoldDB" id="A0A370GXT9"/>
<dbReference type="Proteomes" id="UP000255355">
    <property type="component" value="Unassembled WGS sequence"/>
</dbReference>
<feature type="transmembrane region" description="Helical" evidence="1">
    <location>
        <begin position="230"/>
        <end position="256"/>
    </location>
</feature>
<evidence type="ECO:0000313" key="2">
    <source>
        <dbReference type="EMBL" id="RDI48462.1"/>
    </source>
</evidence>
<dbReference type="Pfam" id="PF13687">
    <property type="entry name" value="DUF4153"/>
    <property type="match status" value="1"/>
</dbReference>
<keyword evidence="1" id="KW-0472">Membrane</keyword>
<gene>
    <name evidence="2" type="ORF">DFR68_108295</name>
</gene>
<feature type="transmembrane region" description="Helical" evidence="1">
    <location>
        <begin position="146"/>
        <end position="167"/>
    </location>
</feature>
<keyword evidence="1" id="KW-1133">Transmembrane helix</keyword>
<dbReference type="EMBL" id="QQAZ01000008">
    <property type="protein sequence ID" value="RDI48462.1"/>
    <property type="molecule type" value="Genomic_DNA"/>
</dbReference>
<evidence type="ECO:0000313" key="3">
    <source>
        <dbReference type="Proteomes" id="UP000255355"/>
    </source>
</evidence>
<keyword evidence="1" id="KW-0812">Transmembrane</keyword>